<dbReference type="InterPro" id="IPR036812">
    <property type="entry name" value="NAD(P)_OxRdtase_dom_sf"/>
</dbReference>
<dbReference type="PROSITE" id="PS00062">
    <property type="entry name" value="ALDOKETO_REDUCTASE_2"/>
    <property type="match status" value="1"/>
</dbReference>
<dbReference type="PRINTS" id="PR00069">
    <property type="entry name" value="ALDKETRDTASE"/>
</dbReference>
<dbReference type="EMBL" id="CP063458">
    <property type="protein sequence ID" value="QOV87990.1"/>
    <property type="molecule type" value="Genomic_DNA"/>
</dbReference>
<keyword evidence="4" id="KW-1185">Reference proteome</keyword>
<dbReference type="InterPro" id="IPR050523">
    <property type="entry name" value="AKR_Detox_Biosynth"/>
</dbReference>
<evidence type="ECO:0000313" key="4">
    <source>
        <dbReference type="Proteomes" id="UP000593765"/>
    </source>
</evidence>
<accession>A0A7M2WTX9</accession>
<dbReference type="AlphaFoldDB" id="A0A7M2WTX9"/>
<dbReference type="InterPro" id="IPR018170">
    <property type="entry name" value="Aldo/ket_reductase_CS"/>
</dbReference>
<dbReference type="PANTHER" id="PTHR43364:SF4">
    <property type="entry name" value="NAD(P)-LINKED OXIDOREDUCTASE SUPERFAMILY PROTEIN"/>
    <property type="match status" value="1"/>
</dbReference>
<dbReference type="RefSeq" id="WP_206290951.1">
    <property type="nucleotide sequence ID" value="NZ_CP063458.1"/>
</dbReference>
<organism evidence="3 4">
    <name type="scientific">Humisphaera borealis</name>
    <dbReference type="NCBI Taxonomy" id="2807512"/>
    <lineage>
        <taxon>Bacteria</taxon>
        <taxon>Pseudomonadati</taxon>
        <taxon>Planctomycetota</taxon>
        <taxon>Phycisphaerae</taxon>
        <taxon>Tepidisphaerales</taxon>
        <taxon>Tepidisphaeraceae</taxon>
        <taxon>Humisphaera</taxon>
    </lineage>
</organism>
<dbReference type="PANTHER" id="PTHR43364">
    <property type="entry name" value="NADH-SPECIFIC METHYLGLYOXAL REDUCTASE-RELATED"/>
    <property type="match status" value="1"/>
</dbReference>
<dbReference type="GO" id="GO:0005829">
    <property type="term" value="C:cytosol"/>
    <property type="evidence" value="ECO:0007669"/>
    <property type="project" value="TreeGrafter"/>
</dbReference>
<dbReference type="Pfam" id="PF00248">
    <property type="entry name" value="Aldo_ket_red"/>
    <property type="match status" value="1"/>
</dbReference>
<evidence type="ECO:0000259" key="2">
    <source>
        <dbReference type="Pfam" id="PF00248"/>
    </source>
</evidence>
<name>A0A7M2WTX9_9BACT</name>
<dbReference type="Proteomes" id="UP000593765">
    <property type="component" value="Chromosome"/>
</dbReference>
<evidence type="ECO:0000256" key="1">
    <source>
        <dbReference type="ARBA" id="ARBA00023002"/>
    </source>
</evidence>
<protein>
    <submittedName>
        <fullName evidence="3">Aldo/keto reductase</fullName>
    </submittedName>
</protein>
<dbReference type="SUPFAM" id="SSF51430">
    <property type="entry name" value="NAD(P)-linked oxidoreductase"/>
    <property type="match status" value="1"/>
</dbReference>
<dbReference type="InterPro" id="IPR020471">
    <property type="entry name" value="AKR"/>
</dbReference>
<dbReference type="InterPro" id="IPR023210">
    <property type="entry name" value="NADP_OxRdtase_dom"/>
</dbReference>
<feature type="domain" description="NADP-dependent oxidoreductase" evidence="2">
    <location>
        <begin position="16"/>
        <end position="326"/>
    </location>
</feature>
<keyword evidence="1" id="KW-0560">Oxidoreductase</keyword>
<evidence type="ECO:0000313" key="3">
    <source>
        <dbReference type="EMBL" id="QOV87990.1"/>
    </source>
</evidence>
<dbReference type="GO" id="GO:0016491">
    <property type="term" value="F:oxidoreductase activity"/>
    <property type="evidence" value="ECO:0007669"/>
    <property type="project" value="UniProtKB-KW"/>
</dbReference>
<proteinExistence type="predicted"/>
<dbReference type="KEGG" id="hbs:IPV69_17170"/>
<dbReference type="Gene3D" id="3.20.20.100">
    <property type="entry name" value="NADP-dependent oxidoreductase domain"/>
    <property type="match status" value="1"/>
</dbReference>
<sequence>MDLRQLGNSNVSVSPVTFGAWAIGGWMWGGSEEQDSIAAIQASIDAGVTSIDTAAIYGQGHSEELVAKAIKGRRDKVQILTKCGMRWDDARGSDPWATLNNQGRAITVTRNSKADSIAHECEQSLRRLGVDVIDVYQIHWPDLTTPIDESIEAMYKLQKAGKVRAIGVSNYNLKQISTADSWLKEHGSVLASHQPPYSVINRGIEKEILAYCRQMNVGIVCYSPMERGLLTGKYGPDHKFPAGDHRNNYKAFKPDVRKSVAAALAQVKSIADRHKASFAQLIVNWTFSEPGITAALVGARNAEQAVHNAGAMAFRLSDVERQQIRAAFSPAAELMGGDGAPARPGAQT</sequence>
<reference evidence="3 4" key="1">
    <citation type="submission" date="2020-10" db="EMBL/GenBank/DDBJ databases">
        <title>Wide distribution of Phycisphaera-like planctomycetes from WD2101 soil group in peatlands and genome analysis of the first cultivated representative.</title>
        <authorList>
            <person name="Dedysh S.N."/>
            <person name="Beletsky A.V."/>
            <person name="Ivanova A."/>
            <person name="Kulichevskaya I.S."/>
            <person name="Suzina N.E."/>
            <person name="Philippov D.A."/>
            <person name="Rakitin A.L."/>
            <person name="Mardanov A.V."/>
            <person name="Ravin N.V."/>
        </authorList>
    </citation>
    <scope>NUCLEOTIDE SEQUENCE [LARGE SCALE GENOMIC DNA]</scope>
    <source>
        <strain evidence="3 4">M1803</strain>
    </source>
</reference>
<gene>
    <name evidence="3" type="ORF">IPV69_17170</name>
</gene>